<dbReference type="AlphaFoldDB" id="A0A2J6SSE8"/>
<protein>
    <submittedName>
        <fullName evidence="2">Uncharacterized protein</fullName>
    </submittedName>
</protein>
<evidence type="ECO:0000256" key="1">
    <source>
        <dbReference type="SAM" id="MobiDB-lite"/>
    </source>
</evidence>
<name>A0A2J6SSE8_9HELO</name>
<sequence>MGFWIFRIQAHPCHLTANSPPSLQSFVSARCSTPVAYSLPHCFVHVLYPFVPISLRVLTCSSADRIFKPQFCRSADYEISNGFLHSSQFTVHSSQLAARSSQLTPRLFRFLVDRLIPATELSKRPSEKLITVLIPTSHEEFLSVVSLDQSFQTPVNKTSSSNMPSKHETYSPHSNAGFPENKLPNQVPDQRACTSRPGGVSTSAMAPVRSSDDVLLTATMNRFVHVRSVASPQPIPPSSNHIS</sequence>
<dbReference type="Proteomes" id="UP000235371">
    <property type="component" value="Unassembled WGS sequence"/>
</dbReference>
<feature type="compositionally biased region" description="Polar residues" evidence="1">
    <location>
        <begin position="154"/>
        <end position="164"/>
    </location>
</feature>
<dbReference type="InParanoid" id="A0A2J6SSE8"/>
<reference evidence="2 3" key="1">
    <citation type="submission" date="2016-04" db="EMBL/GenBank/DDBJ databases">
        <title>A degradative enzymes factory behind the ericoid mycorrhizal symbiosis.</title>
        <authorList>
            <consortium name="DOE Joint Genome Institute"/>
            <person name="Martino E."/>
            <person name="Morin E."/>
            <person name="Grelet G."/>
            <person name="Kuo A."/>
            <person name="Kohler A."/>
            <person name="Daghino S."/>
            <person name="Barry K."/>
            <person name="Choi C."/>
            <person name="Cichocki N."/>
            <person name="Clum A."/>
            <person name="Copeland A."/>
            <person name="Hainaut M."/>
            <person name="Haridas S."/>
            <person name="Labutti K."/>
            <person name="Lindquist E."/>
            <person name="Lipzen A."/>
            <person name="Khouja H.-R."/>
            <person name="Murat C."/>
            <person name="Ohm R."/>
            <person name="Olson A."/>
            <person name="Spatafora J."/>
            <person name="Veneault-Fourrey C."/>
            <person name="Henrissat B."/>
            <person name="Grigoriev I."/>
            <person name="Martin F."/>
            <person name="Perotto S."/>
        </authorList>
    </citation>
    <scope>NUCLEOTIDE SEQUENCE [LARGE SCALE GENOMIC DNA]</scope>
    <source>
        <strain evidence="2 3">E</strain>
    </source>
</reference>
<proteinExistence type="predicted"/>
<evidence type="ECO:0000313" key="2">
    <source>
        <dbReference type="EMBL" id="PMD53706.1"/>
    </source>
</evidence>
<dbReference type="GeneID" id="36578636"/>
<keyword evidence="3" id="KW-1185">Reference proteome</keyword>
<organism evidence="2 3">
    <name type="scientific">Hyaloscypha bicolor E</name>
    <dbReference type="NCBI Taxonomy" id="1095630"/>
    <lineage>
        <taxon>Eukaryota</taxon>
        <taxon>Fungi</taxon>
        <taxon>Dikarya</taxon>
        <taxon>Ascomycota</taxon>
        <taxon>Pezizomycotina</taxon>
        <taxon>Leotiomycetes</taxon>
        <taxon>Helotiales</taxon>
        <taxon>Hyaloscyphaceae</taxon>
        <taxon>Hyaloscypha</taxon>
        <taxon>Hyaloscypha bicolor</taxon>
    </lineage>
</organism>
<dbReference type="EMBL" id="KZ613871">
    <property type="protein sequence ID" value="PMD53706.1"/>
    <property type="molecule type" value="Genomic_DNA"/>
</dbReference>
<accession>A0A2J6SSE8</accession>
<gene>
    <name evidence="2" type="ORF">K444DRAFT_144525</name>
</gene>
<dbReference type="RefSeq" id="XP_024730610.1">
    <property type="nucleotide sequence ID" value="XM_024870554.1"/>
</dbReference>
<evidence type="ECO:0000313" key="3">
    <source>
        <dbReference type="Proteomes" id="UP000235371"/>
    </source>
</evidence>
<feature type="region of interest" description="Disordered" evidence="1">
    <location>
        <begin position="154"/>
        <end position="206"/>
    </location>
</feature>